<feature type="signal peptide" evidence="1">
    <location>
        <begin position="1"/>
        <end position="20"/>
    </location>
</feature>
<dbReference type="EMBL" id="APPC01000022">
    <property type="protein sequence ID" value="ENU91165.1"/>
    <property type="molecule type" value="Genomic_DNA"/>
</dbReference>
<dbReference type="RefSeq" id="WP_004773324.1">
    <property type="nucleotide sequence ID" value="NZ_KB849358.1"/>
</dbReference>
<protein>
    <recommendedName>
        <fullName evidence="4">Right handed beta helix domain-containing protein</fullName>
    </recommendedName>
</protein>
<comment type="caution">
    <text evidence="2">The sequence shown here is derived from an EMBL/GenBank/DDBJ whole genome shotgun (WGS) entry which is preliminary data.</text>
</comment>
<evidence type="ECO:0000313" key="2">
    <source>
        <dbReference type="EMBL" id="ENU91165.1"/>
    </source>
</evidence>
<feature type="chain" id="PRO_5004133490" description="Right handed beta helix domain-containing protein" evidence="1">
    <location>
        <begin position="21"/>
        <end position="344"/>
    </location>
</feature>
<evidence type="ECO:0000313" key="3">
    <source>
        <dbReference type="Proteomes" id="UP000013049"/>
    </source>
</evidence>
<dbReference type="InterPro" id="IPR011050">
    <property type="entry name" value="Pectin_lyase_fold/virulence"/>
</dbReference>
<evidence type="ECO:0000256" key="1">
    <source>
        <dbReference type="SAM" id="SignalP"/>
    </source>
</evidence>
<dbReference type="InterPro" id="IPR012334">
    <property type="entry name" value="Pectin_lyas_fold"/>
</dbReference>
<dbReference type="AlphaFoldDB" id="N8UUU1"/>
<dbReference type="InterPro" id="IPR006626">
    <property type="entry name" value="PbH1"/>
</dbReference>
<organism evidence="2 3">
    <name type="scientific">Acinetobacter vivianii</name>
    <dbReference type="NCBI Taxonomy" id="1776742"/>
    <lineage>
        <taxon>Bacteria</taxon>
        <taxon>Pseudomonadati</taxon>
        <taxon>Pseudomonadota</taxon>
        <taxon>Gammaproteobacteria</taxon>
        <taxon>Moraxellales</taxon>
        <taxon>Moraxellaceae</taxon>
        <taxon>Acinetobacter</taxon>
    </lineage>
</organism>
<accession>N8UUU1</accession>
<dbReference type="SUPFAM" id="SSF51126">
    <property type="entry name" value="Pectin lyase-like"/>
    <property type="match status" value="1"/>
</dbReference>
<gene>
    <name evidence="2" type="ORF">F971_03303</name>
</gene>
<dbReference type="SMART" id="SM00710">
    <property type="entry name" value="PbH1"/>
    <property type="match status" value="5"/>
</dbReference>
<name>N8UUU1_9GAMM</name>
<evidence type="ECO:0008006" key="4">
    <source>
        <dbReference type="Google" id="ProtNLM"/>
    </source>
</evidence>
<sequence length="344" mass="37431">MKMISIIPLLGITFCSIAQAQFIIVPNSSIDTDILISQAVDKGEKNIVLAQGIHFFSGTLRIQANDISIRGEGIVKVKEPFPLLLDLKGNNLNVSLNVDGENKLSSVMKLSGSNINVFNSNIKNLYAKNNSSVAILINSNGFFSVRNNFINNLYSQPDFKLGNGVGMARAIAIVRRKETIEPIISYISGNNISNIMGEEGDAITLLSKVGDKYSGINVNVVNNNISNYSRRAIKIQGEDVFVSGNRIKNVYNQGVNYNCSFAISVYAPKDITVKNNNINDSVCSAINVLMEEKNASINDVGNVIIDGNKINGNKMGFKVGDLKAPSSMLKTGKILFMPKNENVE</sequence>
<dbReference type="Gene3D" id="2.160.20.10">
    <property type="entry name" value="Single-stranded right-handed beta-helix, Pectin lyase-like"/>
    <property type="match status" value="1"/>
</dbReference>
<reference evidence="2 3" key="1">
    <citation type="submission" date="2013-02" db="EMBL/GenBank/DDBJ databases">
        <title>The Genome Sequence of Acinetobacter sp. NIPH 758.</title>
        <authorList>
            <consortium name="The Broad Institute Genome Sequencing Platform"/>
            <consortium name="The Broad Institute Genome Sequencing Center for Infectious Disease"/>
            <person name="Cerqueira G."/>
            <person name="Feldgarden M."/>
            <person name="Courvalin P."/>
            <person name="Perichon B."/>
            <person name="Grillot-Courvalin C."/>
            <person name="Clermont D."/>
            <person name="Rocha E."/>
            <person name="Yoon E.-J."/>
            <person name="Nemec A."/>
            <person name="Walker B."/>
            <person name="Young S.K."/>
            <person name="Zeng Q."/>
            <person name="Gargeya S."/>
            <person name="Fitzgerald M."/>
            <person name="Haas B."/>
            <person name="Abouelleil A."/>
            <person name="Alvarado L."/>
            <person name="Arachchi H.M."/>
            <person name="Berlin A.M."/>
            <person name="Chapman S.B."/>
            <person name="Dewar J."/>
            <person name="Goldberg J."/>
            <person name="Griggs A."/>
            <person name="Gujja S."/>
            <person name="Hansen M."/>
            <person name="Howarth C."/>
            <person name="Imamovic A."/>
            <person name="Larimer J."/>
            <person name="McCowan C."/>
            <person name="Murphy C."/>
            <person name="Neiman D."/>
            <person name="Pearson M."/>
            <person name="Priest M."/>
            <person name="Roberts A."/>
            <person name="Saif S."/>
            <person name="Shea T."/>
            <person name="Sisk P."/>
            <person name="Sykes S."/>
            <person name="Wortman J."/>
            <person name="Nusbaum C."/>
            <person name="Birren B."/>
        </authorList>
    </citation>
    <scope>NUCLEOTIDE SEQUENCE [LARGE SCALE GENOMIC DNA]</scope>
    <source>
        <strain evidence="2 3">NIPH 758</strain>
    </source>
</reference>
<dbReference type="PATRIC" id="fig|1217712.3.peg.3191"/>
<dbReference type="HOGENOM" id="CLU_805680_0_0_6"/>
<keyword evidence="1" id="KW-0732">Signal</keyword>
<proteinExistence type="predicted"/>
<dbReference type="Proteomes" id="UP000013049">
    <property type="component" value="Unassembled WGS sequence"/>
</dbReference>